<proteinExistence type="predicted"/>
<name>A0A0A9H0W4_ARUDO</name>
<organism evidence="1">
    <name type="scientific">Arundo donax</name>
    <name type="common">Giant reed</name>
    <name type="synonym">Donax arundinaceus</name>
    <dbReference type="NCBI Taxonomy" id="35708"/>
    <lineage>
        <taxon>Eukaryota</taxon>
        <taxon>Viridiplantae</taxon>
        <taxon>Streptophyta</taxon>
        <taxon>Embryophyta</taxon>
        <taxon>Tracheophyta</taxon>
        <taxon>Spermatophyta</taxon>
        <taxon>Magnoliopsida</taxon>
        <taxon>Liliopsida</taxon>
        <taxon>Poales</taxon>
        <taxon>Poaceae</taxon>
        <taxon>PACMAD clade</taxon>
        <taxon>Arundinoideae</taxon>
        <taxon>Arundineae</taxon>
        <taxon>Arundo</taxon>
    </lineage>
</organism>
<accession>A0A0A9H0W4</accession>
<dbReference type="EMBL" id="GBRH01171398">
    <property type="protein sequence ID" value="JAE26498.1"/>
    <property type="molecule type" value="Transcribed_RNA"/>
</dbReference>
<protein>
    <submittedName>
        <fullName evidence="1">Uncharacterized protein</fullName>
    </submittedName>
</protein>
<evidence type="ECO:0000313" key="1">
    <source>
        <dbReference type="EMBL" id="JAE26498.1"/>
    </source>
</evidence>
<reference evidence="1" key="1">
    <citation type="submission" date="2014-09" db="EMBL/GenBank/DDBJ databases">
        <authorList>
            <person name="Magalhaes I.L.F."/>
            <person name="Oliveira U."/>
            <person name="Santos F.R."/>
            <person name="Vidigal T.H.D.A."/>
            <person name="Brescovit A.D."/>
            <person name="Santos A.J."/>
        </authorList>
    </citation>
    <scope>NUCLEOTIDE SEQUENCE</scope>
    <source>
        <tissue evidence="1">Shoot tissue taken approximately 20 cm above the soil surface</tissue>
    </source>
</reference>
<reference evidence="1" key="2">
    <citation type="journal article" date="2015" name="Data Brief">
        <title>Shoot transcriptome of the giant reed, Arundo donax.</title>
        <authorList>
            <person name="Barrero R.A."/>
            <person name="Guerrero F.D."/>
            <person name="Moolhuijzen P."/>
            <person name="Goolsby J.A."/>
            <person name="Tidwell J."/>
            <person name="Bellgard S.E."/>
            <person name="Bellgard M.I."/>
        </authorList>
    </citation>
    <scope>NUCLEOTIDE SEQUENCE</scope>
    <source>
        <tissue evidence="1">Shoot tissue taken approximately 20 cm above the soil surface</tissue>
    </source>
</reference>
<sequence>MPVFTEKVSPRAEIFRSKYALV</sequence>
<dbReference type="AlphaFoldDB" id="A0A0A9H0W4"/>